<evidence type="ECO:0000256" key="2">
    <source>
        <dbReference type="SAM" id="SignalP"/>
    </source>
</evidence>
<feature type="signal peptide" evidence="2">
    <location>
        <begin position="1"/>
        <end position="16"/>
    </location>
</feature>
<dbReference type="AlphaFoldDB" id="A0A914H7Z5"/>
<dbReference type="SUPFAM" id="SSF57440">
    <property type="entry name" value="Kringle-like"/>
    <property type="match status" value="1"/>
</dbReference>
<reference evidence="5" key="1">
    <citation type="submission" date="2022-11" db="UniProtKB">
        <authorList>
            <consortium name="WormBaseParasite"/>
        </authorList>
    </citation>
    <scope>IDENTIFICATION</scope>
</reference>
<feature type="domain" description="Kringle-like" evidence="3">
    <location>
        <begin position="44"/>
        <end position="204"/>
    </location>
</feature>
<protein>
    <submittedName>
        <fullName evidence="5">Kringle domain-containing protein</fullName>
    </submittedName>
</protein>
<feature type="chain" id="PRO_5037133939" evidence="2">
    <location>
        <begin position="17"/>
        <end position="205"/>
    </location>
</feature>
<keyword evidence="2" id="KW-0732">Signal</keyword>
<accession>A0A914H7Z5</accession>
<dbReference type="Gene3D" id="2.40.20.10">
    <property type="entry name" value="Plasminogen Kringle 4"/>
    <property type="match status" value="1"/>
</dbReference>
<dbReference type="InterPro" id="IPR038178">
    <property type="entry name" value="Kringle_sf"/>
</dbReference>
<organism evidence="4 5">
    <name type="scientific">Globodera rostochiensis</name>
    <name type="common">Golden nematode worm</name>
    <name type="synonym">Heterodera rostochiensis</name>
    <dbReference type="NCBI Taxonomy" id="31243"/>
    <lineage>
        <taxon>Eukaryota</taxon>
        <taxon>Metazoa</taxon>
        <taxon>Ecdysozoa</taxon>
        <taxon>Nematoda</taxon>
        <taxon>Chromadorea</taxon>
        <taxon>Rhabditida</taxon>
        <taxon>Tylenchina</taxon>
        <taxon>Tylenchomorpha</taxon>
        <taxon>Tylenchoidea</taxon>
        <taxon>Heteroderidae</taxon>
        <taxon>Heteroderinae</taxon>
        <taxon>Globodera</taxon>
    </lineage>
</organism>
<proteinExistence type="predicted"/>
<sequence length="205" mass="24128">MQFCSIVIYYCAVAAAVRFVVDAKFDFGQFEGPDHRDPKCYEKSTDSNYFGIQSKSVDGRPCYRWIDAIGWIQSNLSKFQTHYFADEYNDHNHCRNFRLDTYRSYALEESLNKATTHPFLHYEDDEWMLGPWCYVKRLRTPKEVPRIWNGMITGNYCLKARGTKKKPTLMSELWHELSETKKQAGKVNSHLEIEPKHCFEPCAKK</sequence>
<dbReference type="Proteomes" id="UP000887572">
    <property type="component" value="Unplaced"/>
</dbReference>
<evidence type="ECO:0000256" key="1">
    <source>
        <dbReference type="ARBA" id="ARBA00023157"/>
    </source>
</evidence>
<evidence type="ECO:0000259" key="3">
    <source>
        <dbReference type="Pfam" id="PF25866"/>
    </source>
</evidence>
<dbReference type="Pfam" id="PF25866">
    <property type="entry name" value="Kringle_2"/>
    <property type="match status" value="1"/>
</dbReference>
<dbReference type="WBParaSite" id="Gr19_v10_g14655.t1">
    <property type="protein sequence ID" value="Gr19_v10_g14655.t1"/>
    <property type="gene ID" value="Gr19_v10_g14655"/>
</dbReference>
<evidence type="ECO:0000313" key="5">
    <source>
        <dbReference type="WBParaSite" id="Gr19_v10_g14655.t1"/>
    </source>
</evidence>
<dbReference type="InterPro" id="IPR058845">
    <property type="entry name" value="Kringle_2"/>
</dbReference>
<name>A0A914H7Z5_GLORO</name>
<keyword evidence="1" id="KW-1015">Disulfide bond</keyword>
<dbReference type="InterPro" id="IPR013806">
    <property type="entry name" value="Kringle-like"/>
</dbReference>
<keyword evidence="4" id="KW-1185">Reference proteome</keyword>
<evidence type="ECO:0000313" key="4">
    <source>
        <dbReference type="Proteomes" id="UP000887572"/>
    </source>
</evidence>